<dbReference type="EMBL" id="FZNS01000004">
    <property type="protein sequence ID" value="SNR63820.1"/>
    <property type="molecule type" value="Genomic_DNA"/>
</dbReference>
<organism evidence="2 3">
    <name type="scientific">Hymenobacter mucosus</name>
    <dbReference type="NCBI Taxonomy" id="1411120"/>
    <lineage>
        <taxon>Bacteria</taxon>
        <taxon>Pseudomonadati</taxon>
        <taxon>Bacteroidota</taxon>
        <taxon>Cytophagia</taxon>
        <taxon>Cytophagales</taxon>
        <taxon>Hymenobacteraceae</taxon>
        <taxon>Hymenobacter</taxon>
    </lineage>
</organism>
<name>A0A238XYN4_9BACT</name>
<keyword evidence="3" id="KW-1185">Reference proteome</keyword>
<feature type="region of interest" description="Disordered" evidence="1">
    <location>
        <begin position="68"/>
        <end position="92"/>
    </location>
</feature>
<reference evidence="3" key="1">
    <citation type="submission" date="2017-06" db="EMBL/GenBank/DDBJ databases">
        <authorList>
            <person name="Varghese N."/>
            <person name="Submissions S."/>
        </authorList>
    </citation>
    <scope>NUCLEOTIDE SEQUENCE [LARGE SCALE GENOMIC DNA]</scope>
    <source>
        <strain evidence="3">DSM 28041</strain>
    </source>
</reference>
<dbReference type="RefSeq" id="WP_089332846.1">
    <property type="nucleotide sequence ID" value="NZ_FZNS01000004.1"/>
</dbReference>
<evidence type="ECO:0000313" key="3">
    <source>
        <dbReference type="Proteomes" id="UP000198310"/>
    </source>
</evidence>
<proteinExistence type="predicted"/>
<dbReference type="AlphaFoldDB" id="A0A238XYN4"/>
<evidence type="ECO:0000313" key="2">
    <source>
        <dbReference type="EMBL" id="SNR63820.1"/>
    </source>
</evidence>
<sequence>MKKNKIKDKKKKTGKNTLLGGASKSLKKIGKGTGLAKLTTAQKVLGGAALVAVGLGYLGQRRKSTIATPPKVTTDATAAEESLASMEGAGTL</sequence>
<gene>
    <name evidence="2" type="ORF">SAMN06269173_104487</name>
</gene>
<protein>
    <submittedName>
        <fullName evidence="2">Uncharacterized protein</fullName>
    </submittedName>
</protein>
<evidence type="ECO:0000256" key="1">
    <source>
        <dbReference type="SAM" id="MobiDB-lite"/>
    </source>
</evidence>
<accession>A0A238XYN4</accession>
<dbReference type="Proteomes" id="UP000198310">
    <property type="component" value="Unassembled WGS sequence"/>
</dbReference>